<feature type="transmembrane region" description="Helical" evidence="1">
    <location>
        <begin position="26"/>
        <end position="47"/>
    </location>
</feature>
<dbReference type="InterPro" id="IPR036259">
    <property type="entry name" value="MFS_trans_sf"/>
</dbReference>
<evidence type="ECO:0000313" key="2">
    <source>
        <dbReference type="EMBL" id="CAE7324077.1"/>
    </source>
</evidence>
<gene>
    <name evidence="2" type="ORF">SNAT2548_LOCUS16980</name>
</gene>
<reference evidence="2" key="1">
    <citation type="submission" date="2021-02" db="EMBL/GenBank/DDBJ databases">
        <authorList>
            <person name="Dougan E. K."/>
            <person name="Rhodes N."/>
            <person name="Thang M."/>
            <person name="Chan C."/>
        </authorList>
    </citation>
    <scope>NUCLEOTIDE SEQUENCE</scope>
</reference>
<keyword evidence="1" id="KW-1133">Transmembrane helix</keyword>
<accession>A0A812NS12</accession>
<dbReference type="EMBL" id="CAJNDS010002096">
    <property type="protein sequence ID" value="CAE7324077.1"/>
    <property type="molecule type" value="Genomic_DNA"/>
</dbReference>
<dbReference type="AlphaFoldDB" id="A0A812NS12"/>
<protein>
    <submittedName>
        <fullName evidence="2">Uncharacterized protein</fullName>
    </submittedName>
</protein>
<proteinExistence type="predicted"/>
<dbReference type="Proteomes" id="UP000604046">
    <property type="component" value="Unassembled WGS sequence"/>
</dbReference>
<keyword evidence="1" id="KW-0812">Transmembrane</keyword>
<dbReference type="SUPFAM" id="SSF103473">
    <property type="entry name" value="MFS general substrate transporter"/>
    <property type="match status" value="1"/>
</dbReference>
<sequence length="161" mass="17447">MSSVALAFFHLHGSEQSSYKVHLAGAAPAVLFVVANVIILAIIVFFVPRSPACACDSTPTEGEKDKTPTCALSLDEPDRHLIFRTGVIYNFERSFSVGAIEVATTMISEEEFGFSPLTTGWIFGFIALGSALANILVSFTPAKIDSRPLDSEPVWVFKDVF</sequence>
<evidence type="ECO:0000313" key="3">
    <source>
        <dbReference type="Proteomes" id="UP000604046"/>
    </source>
</evidence>
<feature type="transmembrane region" description="Helical" evidence="1">
    <location>
        <begin position="120"/>
        <end position="139"/>
    </location>
</feature>
<organism evidence="2 3">
    <name type="scientific">Symbiodinium natans</name>
    <dbReference type="NCBI Taxonomy" id="878477"/>
    <lineage>
        <taxon>Eukaryota</taxon>
        <taxon>Sar</taxon>
        <taxon>Alveolata</taxon>
        <taxon>Dinophyceae</taxon>
        <taxon>Suessiales</taxon>
        <taxon>Symbiodiniaceae</taxon>
        <taxon>Symbiodinium</taxon>
    </lineage>
</organism>
<keyword evidence="3" id="KW-1185">Reference proteome</keyword>
<dbReference type="OrthoDB" id="421174at2759"/>
<keyword evidence="1" id="KW-0472">Membrane</keyword>
<evidence type="ECO:0000256" key="1">
    <source>
        <dbReference type="SAM" id="Phobius"/>
    </source>
</evidence>
<name>A0A812NS12_9DINO</name>
<comment type="caution">
    <text evidence="2">The sequence shown here is derived from an EMBL/GenBank/DDBJ whole genome shotgun (WGS) entry which is preliminary data.</text>
</comment>